<evidence type="ECO:0000313" key="7">
    <source>
        <dbReference type="Proteomes" id="UP001596074"/>
    </source>
</evidence>
<evidence type="ECO:0000256" key="3">
    <source>
        <dbReference type="ARBA" id="ARBA00023002"/>
    </source>
</evidence>
<name>A0ABW1AAA5_9ACTN</name>
<evidence type="ECO:0000256" key="4">
    <source>
        <dbReference type="ARBA" id="ARBA00023033"/>
    </source>
</evidence>
<dbReference type="PANTHER" id="PTHR42847">
    <property type="entry name" value="ALKANESULFONATE MONOOXYGENASE"/>
    <property type="match status" value="1"/>
</dbReference>
<evidence type="ECO:0000259" key="5">
    <source>
        <dbReference type="Pfam" id="PF00296"/>
    </source>
</evidence>
<keyword evidence="3 6" id="KW-0560">Oxidoreductase</keyword>
<feature type="domain" description="Luciferase-like" evidence="5">
    <location>
        <begin position="15"/>
        <end position="241"/>
    </location>
</feature>
<dbReference type="Pfam" id="PF00296">
    <property type="entry name" value="Bac_luciferase"/>
    <property type="match status" value="1"/>
</dbReference>
<dbReference type="SUPFAM" id="SSF51679">
    <property type="entry name" value="Bacterial luciferase-like"/>
    <property type="match status" value="1"/>
</dbReference>
<dbReference type="PANTHER" id="PTHR42847:SF4">
    <property type="entry name" value="ALKANESULFONATE MONOOXYGENASE-RELATED"/>
    <property type="match status" value="1"/>
</dbReference>
<keyword evidence="7" id="KW-1185">Reference proteome</keyword>
<dbReference type="RefSeq" id="WP_378288376.1">
    <property type="nucleotide sequence ID" value="NZ_JBHSON010000087.1"/>
</dbReference>
<dbReference type="InterPro" id="IPR036661">
    <property type="entry name" value="Luciferase-like_sf"/>
</dbReference>
<reference evidence="7" key="1">
    <citation type="journal article" date="2019" name="Int. J. Syst. Evol. Microbiol.">
        <title>The Global Catalogue of Microorganisms (GCM) 10K type strain sequencing project: providing services to taxonomists for standard genome sequencing and annotation.</title>
        <authorList>
            <consortium name="The Broad Institute Genomics Platform"/>
            <consortium name="The Broad Institute Genome Sequencing Center for Infectious Disease"/>
            <person name="Wu L."/>
            <person name="Ma J."/>
        </authorList>
    </citation>
    <scope>NUCLEOTIDE SEQUENCE [LARGE SCALE GENOMIC DNA]</scope>
    <source>
        <strain evidence="7">KCTC 42087</strain>
    </source>
</reference>
<accession>A0ABW1AAA5</accession>
<proteinExistence type="predicted"/>
<dbReference type="InterPro" id="IPR011251">
    <property type="entry name" value="Luciferase-like_dom"/>
</dbReference>
<protein>
    <submittedName>
        <fullName evidence="6">LLM class flavin-dependent oxidoreductase</fullName>
        <ecNumber evidence="6">1.-.-.-</ecNumber>
    </submittedName>
</protein>
<keyword evidence="2" id="KW-0288">FMN</keyword>
<gene>
    <name evidence="6" type="ORF">ACFPZN_42960</name>
</gene>
<sequence length="296" mass="32788">MNPSFHLYLPQMRMSHEAIVERARAAEDAGFEGMAFMDHLAPPLAFEHDMWEAMALAGWVLARTGTLTVGHLVLCDAFRHPAVLARQVASLDHASGGRFELGIGWGSVPAEMAIFGLPDAEPPERVGRLAESIEIMRALWTGEEIDHHGEHFTLKGARQRPVPTRPIPITIGGVGKRTLALVREHADWWNLPVQALDRLGALREQAGTARVSMQVMVALVPDEDRREEVTALAHRRFGRTKMGESLVVGTAPELADHFARRHAEGVDRFYAWFTDFAPAETLHRFSEVIGAFADAD</sequence>
<evidence type="ECO:0000256" key="1">
    <source>
        <dbReference type="ARBA" id="ARBA00022630"/>
    </source>
</evidence>
<keyword evidence="1" id="KW-0285">Flavoprotein</keyword>
<organism evidence="6 7">
    <name type="scientific">Actinomadura rugatobispora</name>
    <dbReference type="NCBI Taxonomy" id="1994"/>
    <lineage>
        <taxon>Bacteria</taxon>
        <taxon>Bacillati</taxon>
        <taxon>Actinomycetota</taxon>
        <taxon>Actinomycetes</taxon>
        <taxon>Streptosporangiales</taxon>
        <taxon>Thermomonosporaceae</taxon>
        <taxon>Actinomadura</taxon>
    </lineage>
</organism>
<comment type="caution">
    <text evidence="6">The sequence shown here is derived from an EMBL/GenBank/DDBJ whole genome shotgun (WGS) entry which is preliminary data.</text>
</comment>
<evidence type="ECO:0000256" key="2">
    <source>
        <dbReference type="ARBA" id="ARBA00022643"/>
    </source>
</evidence>
<dbReference type="Proteomes" id="UP001596074">
    <property type="component" value="Unassembled WGS sequence"/>
</dbReference>
<dbReference type="EC" id="1.-.-.-" evidence="6"/>
<dbReference type="Gene3D" id="3.20.20.30">
    <property type="entry name" value="Luciferase-like domain"/>
    <property type="match status" value="1"/>
</dbReference>
<keyword evidence="4" id="KW-0503">Monooxygenase</keyword>
<dbReference type="InterPro" id="IPR050172">
    <property type="entry name" value="SsuD_RutA_monooxygenase"/>
</dbReference>
<dbReference type="GO" id="GO:0016491">
    <property type="term" value="F:oxidoreductase activity"/>
    <property type="evidence" value="ECO:0007669"/>
    <property type="project" value="UniProtKB-KW"/>
</dbReference>
<dbReference type="EMBL" id="JBHSON010000087">
    <property type="protein sequence ID" value="MFC5752416.1"/>
    <property type="molecule type" value="Genomic_DNA"/>
</dbReference>
<evidence type="ECO:0000313" key="6">
    <source>
        <dbReference type="EMBL" id="MFC5752416.1"/>
    </source>
</evidence>